<keyword evidence="3" id="KW-1185">Reference proteome</keyword>
<name>A0A7I8LFP7_SPIIN</name>
<organism evidence="2 3">
    <name type="scientific">Spirodela intermedia</name>
    <name type="common">Intermediate duckweed</name>
    <dbReference type="NCBI Taxonomy" id="51605"/>
    <lineage>
        <taxon>Eukaryota</taxon>
        <taxon>Viridiplantae</taxon>
        <taxon>Streptophyta</taxon>
        <taxon>Embryophyta</taxon>
        <taxon>Tracheophyta</taxon>
        <taxon>Spermatophyta</taxon>
        <taxon>Magnoliopsida</taxon>
        <taxon>Liliopsida</taxon>
        <taxon>Araceae</taxon>
        <taxon>Lemnoideae</taxon>
        <taxon>Spirodela</taxon>
    </lineage>
</organism>
<keyword evidence="1" id="KW-0812">Transmembrane</keyword>
<dbReference type="EMBL" id="LR746278">
    <property type="protein sequence ID" value="CAA7408853.1"/>
    <property type="molecule type" value="Genomic_DNA"/>
</dbReference>
<evidence type="ECO:0000313" key="2">
    <source>
        <dbReference type="EMBL" id="CAA7408853.1"/>
    </source>
</evidence>
<feature type="transmembrane region" description="Helical" evidence="1">
    <location>
        <begin position="76"/>
        <end position="94"/>
    </location>
</feature>
<accession>A0A7I8LFP7</accession>
<keyword evidence="1" id="KW-0472">Membrane</keyword>
<protein>
    <submittedName>
        <fullName evidence="2">Uncharacterized protein</fullName>
    </submittedName>
</protein>
<evidence type="ECO:0000256" key="1">
    <source>
        <dbReference type="SAM" id="Phobius"/>
    </source>
</evidence>
<feature type="transmembrane region" description="Helical" evidence="1">
    <location>
        <begin position="106"/>
        <end position="123"/>
    </location>
</feature>
<evidence type="ECO:0000313" key="3">
    <source>
        <dbReference type="Proteomes" id="UP000663760"/>
    </source>
</evidence>
<feature type="transmembrane region" description="Helical" evidence="1">
    <location>
        <begin position="129"/>
        <end position="147"/>
    </location>
</feature>
<reference evidence="2" key="1">
    <citation type="submission" date="2020-02" db="EMBL/GenBank/DDBJ databases">
        <authorList>
            <person name="Scholz U."/>
            <person name="Mascher M."/>
            <person name="Fiebig A."/>
        </authorList>
    </citation>
    <scope>NUCLEOTIDE SEQUENCE</scope>
</reference>
<proteinExistence type="predicted"/>
<keyword evidence="1" id="KW-1133">Transmembrane helix</keyword>
<dbReference type="Proteomes" id="UP000663760">
    <property type="component" value="Chromosome 15"/>
</dbReference>
<sequence>MAAPLADAVVIEIPADDVQNIVGPSNSGASATSFDGGRFVEAAVFFLATISAFLIMNQPPWPTPQGLLFHIHSTFLHLAFCTGFSLVLFSLIFPRSPAMARVQRKPTVMGVMFLLVAYVPRVYMELPLFSLVVLGIIFSLIFVYYTISWARDDQALPSHLGSK</sequence>
<feature type="transmembrane region" description="Helical" evidence="1">
    <location>
        <begin position="39"/>
        <end position="56"/>
    </location>
</feature>
<dbReference type="AlphaFoldDB" id="A0A7I8LFP7"/>
<gene>
    <name evidence="2" type="ORF">SI8410_15019531</name>
</gene>